<dbReference type="PROSITE" id="PS50893">
    <property type="entry name" value="ABC_TRANSPORTER_2"/>
    <property type="match status" value="1"/>
</dbReference>
<dbReference type="CDD" id="cd03230">
    <property type="entry name" value="ABC_DR_subfamily_A"/>
    <property type="match status" value="1"/>
</dbReference>
<reference evidence="10" key="1">
    <citation type="journal article" date="2023" name="Insect Mol. Biol.">
        <title>Genome sequencing provides insights into the evolution of gene families encoding plant cell wall-degrading enzymes in longhorned beetles.</title>
        <authorList>
            <person name="Shin N.R."/>
            <person name="Okamura Y."/>
            <person name="Kirsch R."/>
            <person name="Pauchet Y."/>
        </authorList>
    </citation>
    <scope>NUCLEOTIDE SEQUENCE</scope>
    <source>
        <strain evidence="10">AMC_N1</strain>
    </source>
</reference>
<dbReference type="Gene3D" id="3.40.50.300">
    <property type="entry name" value="P-loop containing nucleotide triphosphate hydrolases"/>
    <property type="match status" value="1"/>
</dbReference>
<evidence type="ECO:0000256" key="2">
    <source>
        <dbReference type="ARBA" id="ARBA00022692"/>
    </source>
</evidence>
<keyword evidence="11" id="KW-1185">Reference proteome</keyword>
<evidence type="ECO:0000256" key="4">
    <source>
        <dbReference type="ARBA" id="ARBA00022840"/>
    </source>
</evidence>
<evidence type="ECO:0000313" key="11">
    <source>
        <dbReference type="Proteomes" id="UP001162162"/>
    </source>
</evidence>
<feature type="transmembrane region" description="Helical" evidence="7">
    <location>
        <begin position="391"/>
        <end position="413"/>
    </location>
</feature>
<dbReference type="InterPro" id="IPR017871">
    <property type="entry name" value="ABC_transporter-like_CS"/>
</dbReference>
<dbReference type="GO" id="GO:0016887">
    <property type="term" value="F:ATP hydrolysis activity"/>
    <property type="evidence" value="ECO:0007669"/>
    <property type="project" value="InterPro"/>
</dbReference>
<dbReference type="AlphaFoldDB" id="A0AAV8XJ78"/>
<evidence type="ECO:0000259" key="8">
    <source>
        <dbReference type="PROSITE" id="PS50893"/>
    </source>
</evidence>
<dbReference type="PANTHER" id="PTHR43038">
    <property type="entry name" value="ATP-BINDING CASSETTE, SUB-FAMILY H, MEMBER 1"/>
    <property type="match status" value="1"/>
</dbReference>
<comment type="subcellular location">
    <subcellularLocation>
        <location evidence="1">Membrane</location>
        <topology evidence="1">Multi-pass membrane protein</topology>
    </subcellularLocation>
</comment>
<keyword evidence="4" id="KW-0067">ATP-binding</keyword>
<dbReference type="SUPFAM" id="SSF52540">
    <property type="entry name" value="P-loop containing nucleoside triphosphate hydrolases"/>
    <property type="match status" value="1"/>
</dbReference>
<evidence type="ECO:0000256" key="7">
    <source>
        <dbReference type="SAM" id="Phobius"/>
    </source>
</evidence>
<dbReference type="InterPro" id="IPR027417">
    <property type="entry name" value="P-loop_NTPase"/>
</dbReference>
<dbReference type="InterPro" id="IPR003593">
    <property type="entry name" value="AAA+_ATPase"/>
</dbReference>
<evidence type="ECO:0000256" key="6">
    <source>
        <dbReference type="ARBA" id="ARBA00023136"/>
    </source>
</evidence>
<dbReference type="PROSITE" id="PS51012">
    <property type="entry name" value="ABC_TM2"/>
    <property type="match status" value="1"/>
</dbReference>
<dbReference type="Pfam" id="PF12698">
    <property type="entry name" value="ABC2_membrane_3"/>
    <property type="match status" value="1"/>
</dbReference>
<keyword evidence="5 7" id="KW-1133">Transmembrane helix</keyword>
<feature type="transmembrane region" description="Helical" evidence="7">
    <location>
        <begin position="578"/>
        <end position="602"/>
    </location>
</feature>
<protein>
    <recommendedName>
        <fullName evidence="12">ABC transporter G family member 20</fullName>
    </recommendedName>
</protein>
<evidence type="ECO:0000256" key="5">
    <source>
        <dbReference type="ARBA" id="ARBA00022989"/>
    </source>
</evidence>
<comment type="caution">
    <text evidence="10">The sequence shown here is derived from an EMBL/GenBank/DDBJ whole genome shotgun (WGS) entry which is preliminary data.</text>
</comment>
<dbReference type="GO" id="GO:0140359">
    <property type="term" value="F:ABC-type transporter activity"/>
    <property type="evidence" value="ECO:0007669"/>
    <property type="project" value="InterPro"/>
</dbReference>
<feature type="domain" description="ABC transmembrane type-2" evidence="9">
    <location>
        <begin position="524"/>
        <end position="772"/>
    </location>
</feature>
<dbReference type="InterPro" id="IPR047817">
    <property type="entry name" value="ABC2_TM_bact-type"/>
</dbReference>
<evidence type="ECO:0000256" key="1">
    <source>
        <dbReference type="ARBA" id="ARBA00004141"/>
    </source>
</evidence>
<evidence type="ECO:0000256" key="3">
    <source>
        <dbReference type="ARBA" id="ARBA00022741"/>
    </source>
</evidence>
<dbReference type="Proteomes" id="UP001162162">
    <property type="component" value="Unassembled WGS sequence"/>
</dbReference>
<dbReference type="InterPro" id="IPR000412">
    <property type="entry name" value="ABC_2_transport"/>
</dbReference>
<dbReference type="InterPro" id="IPR003439">
    <property type="entry name" value="ABC_transporter-like_ATP-bd"/>
</dbReference>
<name>A0AAV8XJ78_9CUCU</name>
<dbReference type="GO" id="GO:0043190">
    <property type="term" value="C:ATP-binding cassette (ABC) transporter complex"/>
    <property type="evidence" value="ECO:0007669"/>
    <property type="project" value="InterPro"/>
</dbReference>
<dbReference type="PANTHER" id="PTHR43038:SF3">
    <property type="entry name" value="ABC TRANSPORTER G FAMILY MEMBER 20 ISOFORM X1"/>
    <property type="match status" value="1"/>
</dbReference>
<feature type="transmembrane region" description="Helical" evidence="7">
    <location>
        <begin position="715"/>
        <end position="735"/>
    </location>
</feature>
<keyword evidence="6 7" id="KW-0472">Membrane</keyword>
<dbReference type="InterPro" id="IPR013525">
    <property type="entry name" value="ABC2_TM"/>
</dbReference>
<dbReference type="PROSITE" id="PS00211">
    <property type="entry name" value="ABC_TRANSPORTER_1"/>
    <property type="match status" value="1"/>
</dbReference>
<feature type="domain" description="ABC transporter" evidence="8">
    <location>
        <begin position="39"/>
        <end position="281"/>
    </location>
</feature>
<dbReference type="EMBL" id="JAPWTK010000521">
    <property type="protein sequence ID" value="KAJ8938909.1"/>
    <property type="molecule type" value="Genomic_DNA"/>
</dbReference>
<feature type="transmembrane region" description="Helical" evidence="7">
    <location>
        <begin position="747"/>
        <end position="769"/>
    </location>
</feature>
<feature type="transmembrane region" description="Helical" evidence="7">
    <location>
        <begin position="623"/>
        <end position="651"/>
    </location>
</feature>
<evidence type="ECO:0008006" key="12">
    <source>
        <dbReference type="Google" id="ProtNLM"/>
    </source>
</evidence>
<evidence type="ECO:0000313" key="10">
    <source>
        <dbReference type="EMBL" id="KAJ8938909.1"/>
    </source>
</evidence>
<evidence type="ECO:0000259" key="9">
    <source>
        <dbReference type="PROSITE" id="PS51012"/>
    </source>
</evidence>
<sequence>MGERVEPTVPGPDLVGVNVERPPLTHQNSTVWNKRQQAVCVRHAFKHYGSRKETQPCFKQFEYDRRQRNNRIVLVRQTYGLLGASGCGKTTLLSCIVGRRRLNTGEIWVLGGRPGTRGSGVPGKRVGYMPQEIALYGEFTIKETMMYFGWIFGMNSKEINERLQFLLNFLDLPSQNRMVKNLSGGQQRRVSFAVALMHDPELLILDEPTVGVDPLLRQSIWNHLVQITKDGNKTVIITTHYIEEARQAHTIGLMRSGKLLAEESPHVLLSMYGCTSLEEVFLKLSRKQVQVGANQPDQNIANNISLASLNNWGKKDSISVTEESGVVGLNFHQSKEVLVTDTNGHLDVSSSSTKRDIQEACDDCGNCQEWTTVGKIKALLQKNFLRMWRNVGVMLFIFALPVMQVILFCLAIGGDPRGLKLAVVNHEQNYTNTSYQFCGYEKGCKFSNLSCRYMETLNTSTIIKQYYPTPEAARTAVRRGEAWGALYFTENFTDALVARMALGKEADEETLDQSEVRVWLDMSNQQIGIILQRDLQLAYQNFTKDLLRDCEYNEDLAEIPISFKDPIYGSNQPSFTDFVAPGVILTIVFFLAVALTSSALIIERMEGLLDRSWVAGVTPGEILFSHVVTQFVVMCGQTTLVLIFMILVFRVECRGDIFLVIVITILQGLCGMCFGFVISAICEMERNAIQLALGSFYPTLLLSGVIWPIEGMPTVLRYISTFLPLTLATTSLRSMMTRGWSMLEPDVYYGFISTIVWIALFLTISLVVLKFKRG</sequence>
<proteinExistence type="predicted"/>
<organism evidence="10 11">
    <name type="scientific">Aromia moschata</name>
    <dbReference type="NCBI Taxonomy" id="1265417"/>
    <lineage>
        <taxon>Eukaryota</taxon>
        <taxon>Metazoa</taxon>
        <taxon>Ecdysozoa</taxon>
        <taxon>Arthropoda</taxon>
        <taxon>Hexapoda</taxon>
        <taxon>Insecta</taxon>
        <taxon>Pterygota</taxon>
        <taxon>Neoptera</taxon>
        <taxon>Endopterygota</taxon>
        <taxon>Coleoptera</taxon>
        <taxon>Polyphaga</taxon>
        <taxon>Cucujiformia</taxon>
        <taxon>Chrysomeloidea</taxon>
        <taxon>Cerambycidae</taxon>
        <taxon>Cerambycinae</taxon>
        <taxon>Callichromatini</taxon>
        <taxon>Aromia</taxon>
    </lineage>
</organism>
<gene>
    <name evidence="10" type="ORF">NQ318_008662</name>
</gene>
<dbReference type="GO" id="GO:0005524">
    <property type="term" value="F:ATP binding"/>
    <property type="evidence" value="ECO:0007669"/>
    <property type="project" value="UniProtKB-KW"/>
</dbReference>
<dbReference type="PRINTS" id="PR00164">
    <property type="entry name" value="ABC2TRNSPORT"/>
</dbReference>
<feature type="transmembrane region" description="Helical" evidence="7">
    <location>
        <begin position="688"/>
        <end position="709"/>
    </location>
</feature>
<accession>A0AAV8XJ78</accession>
<feature type="transmembrane region" description="Helical" evidence="7">
    <location>
        <begin position="657"/>
        <end position="681"/>
    </location>
</feature>
<keyword evidence="3" id="KW-0547">Nucleotide-binding</keyword>
<dbReference type="Pfam" id="PF00005">
    <property type="entry name" value="ABC_tran"/>
    <property type="match status" value="1"/>
</dbReference>
<dbReference type="SMART" id="SM00382">
    <property type="entry name" value="AAA"/>
    <property type="match status" value="1"/>
</dbReference>
<keyword evidence="2 7" id="KW-0812">Transmembrane</keyword>